<evidence type="ECO:0000256" key="2">
    <source>
        <dbReference type="ARBA" id="ARBA00022475"/>
    </source>
</evidence>
<keyword evidence="2" id="KW-1003">Cell membrane</keyword>
<evidence type="ECO:0000256" key="5">
    <source>
        <dbReference type="ARBA" id="ARBA00023136"/>
    </source>
</evidence>
<evidence type="ECO:0000256" key="3">
    <source>
        <dbReference type="ARBA" id="ARBA00022692"/>
    </source>
</evidence>
<dbReference type="AlphaFoldDB" id="A0A0F9ULG7"/>
<evidence type="ECO:0000313" key="7">
    <source>
        <dbReference type="EMBL" id="KKN62066.1"/>
    </source>
</evidence>
<evidence type="ECO:0000256" key="6">
    <source>
        <dbReference type="SAM" id="Phobius"/>
    </source>
</evidence>
<evidence type="ECO:0000256" key="4">
    <source>
        <dbReference type="ARBA" id="ARBA00022989"/>
    </source>
</evidence>
<feature type="transmembrane region" description="Helical" evidence="6">
    <location>
        <begin position="83"/>
        <end position="101"/>
    </location>
</feature>
<reference evidence="7" key="1">
    <citation type="journal article" date="2015" name="Nature">
        <title>Complex archaea that bridge the gap between prokaryotes and eukaryotes.</title>
        <authorList>
            <person name="Spang A."/>
            <person name="Saw J.H."/>
            <person name="Jorgensen S.L."/>
            <person name="Zaremba-Niedzwiedzka K."/>
            <person name="Martijn J."/>
            <person name="Lind A.E."/>
            <person name="van Eijk R."/>
            <person name="Schleper C."/>
            <person name="Guy L."/>
            <person name="Ettema T.J."/>
        </authorList>
    </citation>
    <scope>NUCLEOTIDE SEQUENCE</scope>
</reference>
<feature type="transmembrane region" description="Helical" evidence="6">
    <location>
        <begin position="45"/>
        <end position="71"/>
    </location>
</feature>
<gene>
    <name evidence="7" type="ORF">LCGC14_0515610</name>
</gene>
<sequence>MITFIIALIPLLFISIPLVEKVEDINKSSFVQEFKEGFSLLKTTPGFLVLAIWSLIANFLLVPFNILLPYFVSITHSGAESNLAVIIAFMHAGSITGALVISLKKEWKRKVLILMASGAVTNVGLLIATFAPFGQFLVMGIGEFIIGFTLATGLPIYFTILQTAVAPDKQGRIFSIDATF</sequence>
<name>A0A0F9ULG7_9ZZZZ</name>
<dbReference type="SUPFAM" id="SSF103473">
    <property type="entry name" value="MFS general substrate transporter"/>
    <property type="match status" value="1"/>
</dbReference>
<protein>
    <recommendedName>
        <fullName evidence="8">Major facilitator superfamily (MFS) profile domain-containing protein</fullName>
    </recommendedName>
</protein>
<comment type="subcellular location">
    <subcellularLocation>
        <location evidence="1">Cell membrane</location>
        <topology evidence="1">Multi-pass membrane protein</topology>
    </subcellularLocation>
</comment>
<dbReference type="GO" id="GO:0005886">
    <property type="term" value="C:plasma membrane"/>
    <property type="evidence" value="ECO:0007669"/>
    <property type="project" value="UniProtKB-SubCell"/>
</dbReference>
<dbReference type="Gene3D" id="1.20.1250.20">
    <property type="entry name" value="MFS general substrate transporter like domains"/>
    <property type="match status" value="1"/>
</dbReference>
<comment type="caution">
    <text evidence="7">The sequence shown here is derived from an EMBL/GenBank/DDBJ whole genome shotgun (WGS) entry which is preliminary data.</text>
</comment>
<dbReference type="EMBL" id="LAZR01000636">
    <property type="protein sequence ID" value="KKN62066.1"/>
    <property type="molecule type" value="Genomic_DNA"/>
</dbReference>
<dbReference type="InterPro" id="IPR036259">
    <property type="entry name" value="MFS_trans_sf"/>
</dbReference>
<proteinExistence type="predicted"/>
<feature type="transmembrane region" description="Helical" evidence="6">
    <location>
        <begin position="113"/>
        <end position="133"/>
    </location>
</feature>
<keyword evidence="3 6" id="KW-0812">Transmembrane</keyword>
<dbReference type="PANTHER" id="PTHR23513:SF11">
    <property type="entry name" value="STAPHYLOFERRIN A TRANSPORTER"/>
    <property type="match status" value="1"/>
</dbReference>
<evidence type="ECO:0000256" key="1">
    <source>
        <dbReference type="ARBA" id="ARBA00004651"/>
    </source>
</evidence>
<accession>A0A0F9ULG7</accession>
<dbReference type="InterPro" id="IPR011701">
    <property type="entry name" value="MFS"/>
</dbReference>
<keyword evidence="5 6" id="KW-0472">Membrane</keyword>
<dbReference type="PANTHER" id="PTHR23513">
    <property type="entry name" value="INTEGRAL MEMBRANE EFFLUX PROTEIN-RELATED"/>
    <property type="match status" value="1"/>
</dbReference>
<dbReference type="GO" id="GO:0022857">
    <property type="term" value="F:transmembrane transporter activity"/>
    <property type="evidence" value="ECO:0007669"/>
    <property type="project" value="InterPro"/>
</dbReference>
<organism evidence="7">
    <name type="scientific">marine sediment metagenome</name>
    <dbReference type="NCBI Taxonomy" id="412755"/>
    <lineage>
        <taxon>unclassified sequences</taxon>
        <taxon>metagenomes</taxon>
        <taxon>ecological metagenomes</taxon>
    </lineage>
</organism>
<evidence type="ECO:0008006" key="8">
    <source>
        <dbReference type="Google" id="ProtNLM"/>
    </source>
</evidence>
<dbReference type="Pfam" id="PF07690">
    <property type="entry name" value="MFS_1"/>
    <property type="match status" value="1"/>
</dbReference>
<keyword evidence="4 6" id="KW-1133">Transmembrane helix</keyword>
<feature type="transmembrane region" description="Helical" evidence="6">
    <location>
        <begin position="145"/>
        <end position="165"/>
    </location>
</feature>